<protein>
    <submittedName>
        <fullName evidence="1">Uncharacterized protein</fullName>
    </submittedName>
</protein>
<sequence length="54" mass="6428">MKKKTITYIVTTEVSFGDDGDWRRKIREIRSKFKTDINSHPDMKVLKIETKVED</sequence>
<evidence type="ECO:0000313" key="1">
    <source>
        <dbReference type="EMBL" id="QJA93080.1"/>
    </source>
</evidence>
<dbReference type="AlphaFoldDB" id="A0A6M3LE87"/>
<organism evidence="1">
    <name type="scientific">viral metagenome</name>
    <dbReference type="NCBI Taxonomy" id="1070528"/>
    <lineage>
        <taxon>unclassified sequences</taxon>
        <taxon>metagenomes</taxon>
        <taxon>organismal metagenomes</taxon>
    </lineage>
</organism>
<proteinExistence type="predicted"/>
<gene>
    <name evidence="1" type="ORF">MM415B04369_0002</name>
</gene>
<dbReference type="EMBL" id="MT143121">
    <property type="protein sequence ID" value="QJA93080.1"/>
    <property type="molecule type" value="Genomic_DNA"/>
</dbReference>
<reference evidence="1" key="1">
    <citation type="submission" date="2020-03" db="EMBL/GenBank/DDBJ databases">
        <title>The deep terrestrial virosphere.</title>
        <authorList>
            <person name="Holmfeldt K."/>
            <person name="Nilsson E."/>
            <person name="Simone D."/>
            <person name="Lopez-Fernandez M."/>
            <person name="Wu X."/>
            <person name="de Brujin I."/>
            <person name="Lundin D."/>
            <person name="Andersson A."/>
            <person name="Bertilsson S."/>
            <person name="Dopson M."/>
        </authorList>
    </citation>
    <scope>NUCLEOTIDE SEQUENCE</scope>
    <source>
        <strain evidence="1">MM415B04369</strain>
    </source>
</reference>
<accession>A0A6M3LE87</accession>
<name>A0A6M3LE87_9ZZZZ</name>